<accession>M6JNF4</accession>
<comment type="caution">
    <text evidence="1">The sequence shown here is derived from an EMBL/GenBank/DDBJ whole genome shotgun (WGS) entry which is preliminary data.</text>
</comment>
<protein>
    <submittedName>
        <fullName evidence="1">Uncharacterized protein</fullName>
    </submittedName>
</protein>
<organism evidence="1 2">
    <name type="scientific">Leptospira santarosai serovar Arenal str. MAVJ 401</name>
    <dbReference type="NCBI Taxonomy" id="1049976"/>
    <lineage>
        <taxon>Bacteria</taxon>
        <taxon>Pseudomonadati</taxon>
        <taxon>Spirochaetota</taxon>
        <taxon>Spirochaetia</taxon>
        <taxon>Leptospirales</taxon>
        <taxon>Leptospiraceae</taxon>
        <taxon>Leptospira</taxon>
    </lineage>
</organism>
<gene>
    <name evidence="1" type="ORF">LEP1GSC063_1248</name>
</gene>
<sequence>MGGSKFGICRATFITLLSSKQNSEPTLKTRSFFYDFVFRVRKEDQKTRQRIKNQITILRNQDYLLNSKMLVEIS</sequence>
<dbReference type="AlphaFoldDB" id="M6JNF4"/>
<name>M6JNF4_9LEPT</name>
<reference evidence="1 2" key="1">
    <citation type="submission" date="2013-01" db="EMBL/GenBank/DDBJ databases">
        <authorList>
            <person name="Harkins D.M."/>
            <person name="Durkin A.S."/>
            <person name="Brinkac L.M."/>
            <person name="Haft D.H."/>
            <person name="Selengut J.D."/>
            <person name="Sanka R."/>
            <person name="DePew J."/>
            <person name="Purushe J."/>
            <person name="Hartskeerl R.A."/>
            <person name="Ahmed A."/>
            <person name="van der Linden H."/>
            <person name="Goris M.G.A."/>
            <person name="Vinetz J.M."/>
            <person name="Sutton G.G."/>
            <person name="Nierman W.C."/>
            <person name="Fouts D.E."/>
        </authorList>
    </citation>
    <scope>NUCLEOTIDE SEQUENCE [LARGE SCALE GENOMIC DNA]</scope>
    <source>
        <strain evidence="1 2">MAVJ 401</strain>
    </source>
</reference>
<dbReference type="EMBL" id="AHMU02000058">
    <property type="protein sequence ID" value="EMN21095.1"/>
    <property type="molecule type" value="Genomic_DNA"/>
</dbReference>
<evidence type="ECO:0000313" key="2">
    <source>
        <dbReference type="Proteomes" id="UP000012106"/>
    </source>
</evidence>
<dbReference type="Proteomes" id="UP000012106">
    <property type="component" value="Unassembled WGS sequence"/>
</dbReference>
<evidence type="ECO:0000313" key="1">
    <source>
        <dbReference type="EMBL" id="EMN21095.1"/>
    </source>
</evidence>
<proteinExistence type="predicted"/>